<name>A0A316E2I4_9FLAO</name>
<dbReference type="Gene3D" id="1.20.1260.10">
    <property type="match status" value="1"/>
</dbReference>
<comment type="caution">
    <text evidence="2">The sequence shown here is derived from an EMBL/GenBank/DDBJ whole genome shotgun (WGS) entry which is preliminary data.</text>
</comment>
<reference evidence="1 4" key="2">
    <citation type="submission" date="2020-07" db="EMBL/GenBank/DDBJ databases">
        <title>The draft genome sequence of Maribacter polysiphoniae KCTC 22021.</title>
        <authorList>
            <person name="Mu L."/>
        </authorList>
    </citation>
    <scope>NUCLEOTIDE SEQUENCE [LARGE SCALE GENOMIC DNA]</scope>
    <source>
        <strain evidence="1 4">KCTC 22021</strain>
    </source>
</reference>
<dbReference type="Proteomes" id="UP000651837">
    <property type="component" value="Unassembled WGS sequence"/>
</dbReference>
<proteinExistence type="predicted"/>
<gene>
    <name evidence="1" type="ORF">HZY62_08205</name>
    <name evidence="2" type="ORF">LX92_01895</name>
</gene>
<evidence type="ECO:0000313" key="1">
    <source>
        <dbReference type="EMBL" id="MBD1260569.1"/>
    </source>
</evidence>
<evidence type="ECO:0000313" key="2">
    <source>
        <dbReference type="EMBL" id="PWK24305.1"/>
    </source>
</evidence>
<reference evidence="2 3" key="1">
    <citation type="submission" date="2018-05" db="EMBL/GenBank/DDBJ databases">
        <title>Genomic Encyclopedia of Archaeal and Bacterial Type Strains, Phase II (KMG-II): from individual species to whole genera.</title>
        <authorList>
            <person name="Goeker M."/>
        </authorList>
    </citation>
    <scope>NUCLEOTIDE SEQUENCE [LARGE SCALE GENOMIC DNA]</scope>
    <source>
        <strain evidence="2 3">DSM 23514</strain>
    </source>
</reference>
<dbReference type="Proteomes" id="UP000245667">
    <property type="component" value="Unassembled WGS sequence"/>
</dbReference>
<evidence type="ECO:0000313" key="4">
    <source>
        <dbReference type="Proteomes" id="UP000651837"/>
    </source>
</evidence>
<keyword evidence="4" id="KW-1185">Reference proteome</keyword>
<organism evidence="2 3">
    <name type="scientific">Maribacter polysiphoniae</name>
    <dbReference type="NCBI Taxonomy" id="429344"/>
    <lineage>
        <taxon>Bacteria</taxon>
        <taxon>Pseudomonadati</taxon>
        <taxon>Bacteroidota</taxon>
        <taxon>Flavobacteriia</taxon>
        <taxon>Flavobacteriales</taxon>
        <taxon>Flavobacteriaceae</taxon>
        <taxon>Maribacter</taxon>
    </lineage>
</organism>
<dbReference type="RefSeq" id="WP_109650033.1">
    <property type="nucleotide sequence ID" value="NZ_JACWLN010000003.1"/>
</dbReference>
<dbReference type="InterPro" id="IPR012347">
    <property type="entry name" value="Ferritin-like"/>
</dbReference>
<sequence length="148" mass="16847">MNVIELQEELIQLLDNNYASEHILSEYKDKASSSYFKDYLQECSIFFRELGDHLYLALAVEGIKMDFRTVHGGQSERPWIDNISLRQTLTDHEILEVVLEGHSKAVSDMEAVLENKVLPYDLAMVIEKGLMVLKGLIGHVHSLADLSK</sequence>
<dbReference type="AlphaFoldDB" id="A0A316E2I4"/>
<accession>A0A316E2I4</accession>
<protein>
    <submittedName>
        <fullName evidence="2">Uncharacterized protein</fullName>
    </submittedName>
</protein>
<dbReference type="EMBL" id="QGGQ01000003">
    <property type="protein sequence ID" value="PWK24305.1"/>
    <property type="molecule type" value="Genomic_DNA"/>
</dbReference>
<dbReference type="EMBL" id="JACWLN010000003">
    <property type="protein sequence ID" value="MBD1260569.1"/>
    <property type="molecule type" value="Genomic_DNA"/>
</dbReference>
<evidence type="ECO:0000313" key="3">
    <source>
        <dbReference type="Proteomes" id="UP000245667"/>
    </source>
</evidence>